<evidence type="ECO:0000313" key="1">
    <source>
        <dbReference type="EMBL" id="MBE9032104.1"/>
    </source>
</evidence>
<name>A0A928Z4U1_9CYAN</name>
<keyword evidence="2" id="KW-1185">Reference proteome</keyword>
<organism evidence="1 2">
    <name type="scientific">Romeriopsis navalis LEGE 11480</name>
    <dbReference type="NCBI Taxonomy" id="2777977"/>
    <lineage>
        <taxon>Bacteria</taxon>
        <taxon>Bacillati</taxon>
        <taxon>Cyanobacteriota</taxon>
        <taxon>Cyanophyceae</taxon>
        <taxon>Leptolyngbyales</taxon>
        <taxon>Leptolyngbyaceae</taxon>
        <taxon>Romeriopsis</taxon>
        <taxon>Romeriopsis navalis</taxon>
    </lineage>
</organism>
<protein>
    <submittedName>
        <fullName evidence="1">Uncharacterized protein</fullName>
    </submittedName>
</protein>
<sequence>MKLAFWILVVLVILIILAIKYLPWWALIAVIVLGALTIPWALKQGMKQVLLLPFKAKGQVLKGATVQVHQVQSTNMPTLRQGSDMDVATFADLRERYHQLKWYTVDASISPVKREADVPFSAWEPGDLMLVPPGKKVKDIEGLAENDVSEIHDYEIYETNRFQQDMEGKHLGSQRVKFLVGVQPGVQTLQFRYYLELFGEVEFPFTVNGTAQLKPA</sequence>
<dbReference type="EMBL" id="JADEXQ010000088">
    <property type="protein sequence ID" value="MBE9032104.1"/>
    <property type="molecule type" value="Genomic_DNA"/>
</dbReference>
<dbReference type="Proteomes" id="UP000625316">
    <property type="component" value="Unassembled WGS sequence"/>
</dbReference>
<accession>A0A928Z4U1</accession>
<proteinExistence type="predicted"/>
<dbReference type="AlphaFoldDB" id="A0A928Z4U1"/>
<reference evidence="1" key="1">
    <citation type="submission" date="2020-10" db="EMBL/GenBank/DDBJ databases">
        <authorList>
            <person name="Castelo-Branco R."/>
            <person name="Eusebio N."/>
            <person name="Adriana R."/>
            <person name="Vieira A."/>
            <person name="Brugerolle De Fraissinette N."/>
            <person name="Rezende De Castro R."/>
            <person name="Schneider M.P."/>
            <person name="Vasconcelos V."/>
            <person name="Leao P.N."/>
        </authorList>
    </citation>
    <scope>NUCLEOTIDE SEQUENCE</scope>
    <source>
        <strain evidence="1">LEGE 11480</strain>
    </source>
</reference>
<comment type="caution">
    <text evidence="1">The sequence shown here is derived from an EMBL/GenBank/DDBJ whole genome shotgun (WGS) entry which is preliminary data.</text>
</comment>
<evidence type="ECO:0000313" key="2">
    <source>
        <dbReference type="Proteomes" id="UP000625316"/>
    </source>
</evidence>
<gene>
    <name evidence="1" type="ORF">IQ266_20405</name>
</gene>